<dbReference type="GO" id="GO:0005829">
    <property type="term" value="C:cytosol"/>
    <property type="evidence" value="ECO:0007669"/>
    <property type="project" value="TreeGrafter"/>
</dbReference>
<comment type="caution">
    <text evidence="2">The sequence shown here is derived from an EMBL/GenBank/DDBJ whole genome shotgun (WGS) entry which is preliminary data.</text>
</comment>
<dbReference type="SMART" id="SM00938">
    <property type="entry name" value="P-II"/>
    <property type="match status" value="1"/>
</dbReference>
<dbReference type="PANTHER" id="PTHR30115">
    <property type="entry name" value="NITROGEN REGULATORY PROTEIN P-II"/>
    <property type="match status" value="1"/>
</dbReference>
<keyword evidence="3" id="KW-1185">Reference proteome</keyword>
<organism evidence="2 3">
    <name type="scientific">Propioniciclava flava</name>
    <dbReference type="NCBI Taxonomy" id="2072026"/>
    <lineage>
        <taxon>Bacteria</taxon>
        <taxon>Bacillati</taxon>
        <taxon>Actinomycetota</taxon>
        <taxon>Actinomycetes</taxon>
        <taxon>Propionibacteriales</taxon>
        <taxon>Propionibacteriaceae</taxon>
        <taxon>Propioniciclava</taxon>
    </lineage>
</organism>
<dbReference type="InterPro" id="IPR015867">
    <property type="entry name" value="N-reg_PII/ATP_PRibTrfase_C"/>
</dbReference>
<dbReference type="GO" id="GO:0005524">
    <property type="term" value="F:ATP binding"/>
    <property type="evidence" value="ECO:0007669"/>
    <property type="project" value="TreeGrafter"/>
</dbReference>
<dbReference type="InterPro" id="IPR017918">
    <property type="entry name" value="N-reg_PII_CS"/>
</dbReference>
<protein>
    <submittedName>
        <fullName evidence="2">Transcriptional regulator</fullName>
    </submittedName>
</protein>
<accession>A0A4Q2EKE8</accession>
<dbReference type="PROSITE" id="PS51343">
    <property type="entry name" value="PII_GLNB_DOM"/>
    <property type="match status" value="1"/>
</dbReference>
<sequence length="112" mass="12215">MKLVTAIIQPVSLDDVQRALIRYGVKGMTVSEVSGYARQRGHREMYRGEAITVDFILKVKLEILCEDSEAESLLTIIADAARTGQVGDGKVWVTPVDTVVRVRTGELGVAAI</sequence>
<dbReference type="OrthoDB" id="9802729at2"/>
<dbReference type="GO" id="GO:0006808">
    <property type="term" value="P:regulation of nitrogen utilization"/>
    <property type="evidence" value="ECO:0007669"/>
    <property type="project" value="InterPro"/>
</dbReference>
<dbReference type="SUPFAM" id="SSF54913">
    <property type="entry name" value="GlnB-like"/>
    <property type="match status" value="1"/>
</dbReference>
<dbReference type="Pfam" id="PF00543">
    <property type="entry name" value="P-II"/>
    <property type="match status" value="1"/>
</dbReference>
<dbReference type="Proteomes" id="UP000290624">
    <property type="component" value="Unassembled WGS sequence"/>
</dbReference>
<gene>
    <name evidence="2" type="ORF">C1706_00230</name>
</gene>
<dbReference type="EMBL" id="PPCV01000001">
    <property type="protein sequence ID" value="RXW33236.1"/>
    <property type="molecule type" value="Genomic_DNA"/>
</dbReference>
<dbReference type="RefSeq" id="WP_129457203.1">
    <property type="nucleotide sequence ID" value="NZ_PPCV01000001.1"/>
</dbReference>
<name>A0A4Q2EKE8_9ACTN</name>
<evidence type="ECO:0000256" key="1">
    <source>
        <dbReference type="RuleBase" id="RU003936"/>
    </source>
</evidence>
<dbReference type="InterPro" id="IPR011322">
    <property type="entry name" value="N-reg_PII-like_a/b"/>
</dbReference>
<dbReference type="AlphaFoldDB" id="A0A4Q2EKE8"/>
<dbReference type="PROSITE" id="PS00638">
    <property type="entry name" value="PII_GLNB_CTER"/>
    <property type="match status" value="1"/>
</dbReference>
<evidence type="ECO:0000313" key="2">
    <source>
        <dbReference type="EMBL" id="RXW33236.1"/>
    </source>
</evidence>
<proteinExistence type="inferred from homology"/>
<dbReference type="InterPro" id="IPR002187">
    <property type="entry name" value="N-reg_PII"/>
</dbReference>
<dbReference type="PANTHER" id="PTHR30115:SF11">
    <property type="entry name" value="NITROGEN REGULATORY PROTEIN P-II HOMOLOG"/>
    <property type="match status" value="1"/>
</dbReference>
<dbReference type="GO" id="GO:0030234">
    <property type="term" value="F:enzyme regulator activity"/>
    <property type="evidence" value="ECO:0007669"/>
    <property type="project" value="InterPro"/>
</dbReference>
<comment type="similarity">
    <text evidence="1">Belongs to the P(II) protein family.</text>
</comment>
<dbReference type="Gene3D" id="3.30.70.120">
    <property type="match status" value="1"/>
</dbReference>
<evidence type="ECO:0000313" key="3">
    <source>
        <dbReference type="Proteomes" id="UP000290624"/>
    </source>
</evidence>
<dbReference type="PRINTS" id="PR00340">
    <property type="entry name" value="PIIGLNB"/>
</dbReference>
<reference evidence="2 3" key="1">
    <citation type="submission" date="2018-01" db="EMBL/GenBank/DDBJ databases">
        <title>Lactibacter flavus gen. nov., sp. nov., a novel bacterium of the family Propionibacteriaceae isolated from raw milk and dairy products.</title>
        <authorList>
            <person name="Wenning M."/>
            <person name="Breitenwieser F."/>
            <person name="Huptas C."/>
            <person name="von Neubeck M."/>
            <person name="Busse H.-J."/>
            <person name="Scherer S."/>
        </authorList>
    </citation>
    <scope>NUCLEOTIDE SEQUENCE [LARGE SCALE GENOMIC DNA]</scope>
    <source>
        <strain evidence="2 3">VG341</strain>
    </source>
</reference>